<dbReference type="AlphaFoldDB" id="A0A4R6RZE6"/>
<name>A0A4R6RZE6_9MICO</name>
<gene>
    <name evidence="2" type="ORF">EDF62_2334</name>
</gene>
<evidence type="ECO:0000313" key="2">
    <source>
        <dbReference type="EMBL" id="TDP91715.1"/>
    </source>
</evidence>
<sequence length="64" mass="6821">MEMIAKQVISPFVTFLLDILSGLVVAWTTVALGREPSVVPGGDAGHNFPMAPLRRFTMDSSASS</sequence>
<keyword evidence="3" id="KW-1185">Reference proteome</keyword>
<dbReference type="EMBL" id="SNYA01000005">
    <property type="protein sequence ID" value="TDP91715.1"/>
    <property type="molecule type" value="Genomic_DNA"/>
</dbReference>
<keyword evidence="1" id="KW-0472">Membrane</keyword>
<feature type="transmembrane region" description="Helical" evidence="1">
    <location>
        <begin position="12"/>
        <end position="32"/>
    </location>
</feature>
<accession>A0A4R6RZE6</accession>
<organism evidence="2 3">
    <name type="scientific">Leucobacter luti</name>
    <dbReference type="NCBI Taxonomy" id="340320"/>
    <lineage>
        <taxon>Bacteria</taxon>
        <taxon>Bacillati</taxon>
        <taxon>Actinomycetota</taxon>
        <taxon>Actinomycetes</taxon>
        <taxon>Micrococcales</taxon>
        <taxon>Microbacteriaceae</taxon>
        <taxon>Leucobacter</taxon>
    </lineage>
</organism>
<proteinExistence type="predicted"/>
<keyword evidence="1" id="KW-1133">Transmembrane helix</keyword>
<dbReference type="Proteomes" id="UP000295601">
    <property type="component" value="Unassembled WGS sequence"/>
</dbReference>
<protein>
    <submittedName>
        <fullName evidence="2">Uncharacterized protein</fullName>
    </submittedName>
</protein>
<keyword evidence="1" id="KW-0812">Transmembrane</keyword>
<comment type="caution">
    <text evidence="2">The sequence shown here is derived from an EMBL/GenBank/DDBJ whole genome shotgun (WGS) entry which is preliminary data.</text>
</comment>
<evidence type="ECO:0000256" key="1">
    <source>
        <dbReference type="SAM" id="Phobius"/>
    </source>
</evidence>
<reference evidence="2 3" key="1">
    <citation type="submission" date="2019-03" db="EMBL/GenBank/DDBJ databases">
        <title>Genomic analyses of the natural microbiome of Caenorhabditis elegans.</title>
        <authorList>
            <person name="Samuel B."/>
        </authorList>
    </citation>
    <scope>NUCLEOTIDE SEQUENCE [LARGE SCALE GENOMIC DNA]</scope>
    <source>
        <strain evidence="2 3">JUb18</strain>
    </source>
</reference>
<evidence type="ECO:0000313" key="3">
    <source>
        <dbReference type="Proteomes" id="UP000295601"/>
    </source>
</evidence>